<reference evidence="2 3" key="1">
    <citation type="submission" date="2023-01" db="EMBL/GenBank/DDBJ databases">
        <authorList>
            <person name="Kreplak J."/>
        </authorList>
    </citation>
    <scope>NUCLEOTIDE SEQUENCE [LARGE SCALE GENOMIC DNA]</scope>
</reference>
<dbReference type="PANTHER" id="PTHR34222:SF95">
    <property type="entry name" value="RRNA 2'-O-METHYLTRANSFERASE FIBRILLARIN-LIKE ISOFORM X1"/>
    <property type="match status" value="1"/>
</dbReference>
<feature type="region of interest" description="Disordered" evidence="1">
    <location>
        <begin position="153"/>
        <end position="181"/>
    </location>
</feature>
<accession>A0AAV0Z2V3</accession>
<dbReference type="InterPro" id="IPR036875">
    <property type="entry name" value="Znf_CCHC_sf"/>
</dbReference>
<protein>
    <submittedName>
        <fullName evidence="2">Uncharacterized protein</fullName>
    </submittedName>
</protein>
<feature type="compositionally biased region" description="Polar residues" evidence="1">
    <location>
        <begin position="153"/>
        <end position="169"/>
    </location>
</feature>
<dbReference type="PANTHER" id="PTHR34222">
    <property type="entry name" value="GAG_PRE-INTEGRS DOMAIN-CONTAINING PROTEIN"/>
    <property type="match status" value="1"/>
</dbReference>
<dbReference type="Proteomes" id="UP001157006">
    <property type="component" value="Chromosome 1S"/>
</dbReference>
<dbReference type="SUPFAM" id="SSF57756">
    <property type="entry name" value="Retrovirus zinc finger-like domains"/>
    <property type="match status" value="1"/>
</dbReference>
<evidence type="ECO:0000256" key="1">
    <source>
        <dbReference type="SAM" id="MobiDB-lite"/>
    </source>
</evidence>
<gene>
    <name evidence="2" type="ORF">VFH_I048080</name>
</gene>
<dbReference type="AlphaFoldDB" id="A0AAV0Z2V3"/>
<organism evidence="2 3">
    <name type="scientific">Vicia faba</name>
    <name type="common">Broad bean</name>
    <name type="synonym">Faba vulgaris</name>
    <dbReference type="NCBI Taxonomy" id="3906"/>
    <lineage>
        <taxon>Eukaryota</taxon>
        <taxon>Viridiplantae</taxon>
        <taxon>Streptophyta</taxon>
        <taxon>Embryophyta</taxon>
        <taxon>Tracheophyta</taxon>
        <taxon>Spermatophyta</taxon>
        <taxon>Magnoliopsida</taxon>
        <taxon>eudicotyledons</taxon>
        <taxon>Gunneridae</taxon>
        <taxon>Pentapetalae</taxon>
        <taxon>rosids</taxon>
        <taxon>fabids</taxon>
        <taxon>Fabales</taxon>
        <taxon>Fabaceae</taxon>
        <taxon>Papilionoideae</taxon>
        <taxon>50 kb inversion clade</taxon>
        <taxon>NPAAA clade</taxon>
        <taxon>Hologalegina</taxon>
        <taxon>IRL clade</taxon>
        <taxon>Fabeae</taxon>
        <taxon>Vicia</taxon>
    </lineage>
</organism>
<evidence type="ECO:0000313" key="2">
    <source>
        <dbReference type="EMBL" id="CAI8592604.1"/>
    </source>
</evidence>
<keyword evidence="3" id="KW-1185">Reference proteome</keyword>
<evidence type="ECO:0000313" key="3">
    <source>
        <dbReference type="Proteomes" id="UP001157006"/>
    </source>
</evidence>
<dbReference type="GO" id="GO:0003676">
    <property type="term" value="F:nucleic acid binding"/>
    <property type="evidence" value="ECO:0007669"/>
    <property type="project" value="InterPro"/>
</dbReference>
<dbReference type="GO" id="GO:0008270">
    <property type="term" value="F:zinc ion binding"/>
    <property type="evidence" value="ECO:0007669"/>
    <property type="project" value="InterPro"/>
</dbReference>
<name>A0AAV0Z2V3_VICFA</name>
<proteinExistence type="predicted"/>
<sequence length="181" mass="20031">MDVQAYLSKFDALKVSYATLMPCTKDATVHAEQQSKYFMVMALKGLPSELESVRNQILSGTTIPNYDTVSEQLLRLATPHAFGPVFPPSIVASTPSDTAALVSLDNNQNRLRGGTFNSKPRLKCDHCNQLGHTIDHCWELHSKPPRQVNAAQIDNSDTMQTSPSLQNPTPKLREFSQMVSD</sequence>
<dbReference type="EMBL" id="OX451735">
    <property type="protein sequence ID" value="CAI8592604.1"/>
    <property type="molecule type" value="Genomic_DNA"/>
</dbReference>